<dbReference type="AlphaFoldDB" id="A0A5C0UIK2"/>
<evidence type="ECO:0000256" key="4">
    <source>
        <dbReference type="ARBA" id="ARBA00022737"/>
    </source>
</evidence>
<dbReference type="PRINTS" id="PR00326">
    <property type="entry name" value="GTP1OBG"/>
</dbReference>
<feature type="binding site" evidence="8">
    <location>
        <begin position="224"/>
        <end position="228"/>
    </location>
    <ligand>
        <name>GTP</name>
        <dbReference type="ChEBI" id="CHEBI:37565"/>
        <label>2</label>
    </ligand>
</feature>
<dbReference type="InterPro" id="IPR016484">
    <property type="entry name" value="GTPase_Der"/>
</dbReference>
<evidence type="ECO:0000256" key="6">
    <source>
        <dbReference type="ARBA" id="ARBA00023134"/>
    </source>
</evidence>
<feature type="domain" description="GTPase Der C-terminal KH-domain-like" evidence="11">
    <location>
        <begin position="345"/>
        <end position="423"/>
    </location>
</feature>
<dbReference type="InterPro" id="IPR032859">
    <property type="entry name" value="KH_dom-like"/>
</dbReference>
<dbReference type="NCBIfam" id="TIGR03594">
    <property type="entry name" value="GTPase_EngA"/>
    <property type="match status" value="1"/>
</dbReference>
<evidence type="ECO:0000313" key="13">
    <source>
        <dbReference type="Proteomes" id="UP000323844"/>
    </source>
</evidence>
<dbReference type="GO" id="GO:0005525">
    <property type="term" value="F:GTP binding"/>
    <property type="evidence" value="ECO:0007669"/>
    <property type="project" value="UniProtKB-UniRule"/>
</dbReference>
<dbReference type="Gene3D" id="3.40.50.300">
    <property type="entry name" value="P-loop containing nucleotide triphosphate hydrolases"/>
    <property type="match status" value="2"/>
</dbReference>
<evidence type="ECO:0000256" key="1">
    <source>
        <dbReference type="ARBA" id="ARBA00008279"/>
    </source>
</evidence>
<dbReference type="PIRSF" id="PIRSF006485">
    <property type="entry name" value="GTP-binding_EngA"/>
    <property type="match status" value="1"/>
</dbReference>
<evidence type="ECO:0000259" key="10">
    <source>
        <dbReference type="Pfam" id="PF01926"/>
    </source>
</evidence>
<dbReference type="PANTHER" id="PTHR43834:SF6">
    <property type="entry name" value="GTPASE DER"/>
    <property type="match status" value="1"/>
</dbReference>
<protein>
    <recommendedName>
        <fullName evidence="2 8">GTPase Der</fullName>
    </recommendedName>
    <alternativeName>
        <fullName evidence="7 8">GTP-binding protein EngA</fullName>
    </alternativeName>
</protein>
<dbReference type="Proteomes" id="UP000323844">
    <property type="component" value="Chromosome"/>
</dbReference>
<dbReference type="PANTHER" id="PTHR43834">
    <property type="entry name" value="GTPASE DER"/>
    <property type="match status" value="1"/>
</dbReference>
<sequence length="432" mass="48136">MLKAILIGRTNVGKSTLFNSLRFKTKSLPSISFDRHGVTRDCNVALALLSDLNFLLTDTPGILECDNQDNYIRKRCEECDVLFMVVDGSQGVTPKDLKVADFIRPLHKTTVLVVNKSDKGVCDYEELYGLGFGDPIYVSSVQKHGFEDLYGCLNIAKESNEVDSTIDNNDIFLSVIGRPNTGKSTLVNSVARRQIVTVDNKAGTTRDAIKVSINFCDKTLSIIDTAGIKKRASRDKLDYLSFNSTVYAISMSDVVVLVVDAQEELSRQDIRVLDIAVQNDKSIVVVVNKIDLVKRDLNKVKKYFDPTVAKITKASVLYISALNSVGIAHLLKTCCDLYEKSRSFISTSKLNNWLRSAVEKNLPGIYNGKSIKFKYGVCVKTNPLTIRLFCNFPHSVGENYKRYLHNSLSTAFAIKGMPVKFIFSKSNNPYKA</sequence>
<comment type="similarity">
    <text evidence="1 8 9">Belongs to the TRAFAC class TrmE-Era-EngA-EngB-Septin-like GTPase superfamily. EngA (Der) GTPase family.</text>
</comment>
<keyword evidence="6 8" id="KW-0342">GTP-binding</keyword>
<dbReference type="RefSeq" id="WP_148951941.1">
    <property type="nucleotide sequence ID" value="NZ_CP043312.1"/>
</dbReference>
<dbReference type="OrthoDB" id="9805918at2"/>
<keyword evidence="5 8" id="KW-0547">Nucleotide-binding</keyword>
<feature type="binding site" evidence="8">
    <location>
        <begin position="58"/>
        <end position="62"/>
    </location>
    <ligand>
        <name>GTP</name>
        <dbReference type="ChEBI" id="CHEBI:37565"/>
        <label>1</label>
    </ligand>
</feature>
<feature type="domain" description="G" evidence="10">
    <location>
        <begin position="4"/>
        <end position="116"/>
    </location>
</feature>
<feature type="binding site" evidence="8">
    <location>
        <begin position="177"/>
        <end position="184"/>
    </location>
    <ligand>
        <name>GTP</name>
        <dbReference type="ChEBI" id="CHEBI:37565"/>
        <label>2</label>
    </ligand>
</feature>
<evidence type="ECO:0000256" key="3">
    <source>
        <dbReference type="ARBA" id="ARBA00022517"/>
    </source>
</evidence>
<keyword evidence="13" id="KW-1185">Reference proteome</keyword>
<evidence type="ECO:0000259" key="11">
    <source>
        <dbReference type="Pfam" id="PF14714"/>
    </source>
</evidence>
<dbReference type="GO" id="GO:0042254">
    <property type="term" value="P:ribosome biogenesis"/>
    <property type="evidence" value="ECO:0007669"/>
    <property type="project" value="UniProtKB-KW"/>
</dbReference>
<dbReference type="EMBL" id="CP043312">
    <property type="protein sequence ID" value="QEK39580.1"/>
    <property type="molecule type" value="Genomic_DNA"/>
</dbReference>
<dbReference type="InterPro" id="IPR005225">
    <property type="entry name" value="Small_GTP-bd"/>
</dbReference>
<keyword evidence="4 9" id="KW-0677">Repeat</keyword>
<comment type="function">
    <text evidence="8 9">GTPase that plays an essential role in the late steps of ribosome biogenesis.</text>
</comment>
<name>A0A5C0UIK2_9RICK</name>
<feature type="domain" description="G" evidence="10">
    <location>
        <begin position="174"/>
        <end position="289"/>
    </location>
</feature>
<organism evidence="12 13">
    <name type="scientific">Candidatus Sneabacter namystus</name>
    <dbReference type="NCBI Taxonomy" id="2601646"/>
    <lineage>
        <taxon>Bacteria</taxon>
        <taxon>Pseudomonadati</taxon>
        <taxon>Pseudomonadota</taxon>
        <taxon>Alphaproteobacteria</taxon>
        <taxon>Rickettsiales</taxon>
        <taxon>Rickettsiaceae</taxon>
        <taxon>Rickettsieae</taxon>
        <taxon>Candidatus Sneabacter</taxon>
    </lineage>
</organism>
<reference evidence="12 13" key="1">
    <citation type="submission" date="2019-08" db="EMBL/GenBank/DDBJ databases">
        <title>Highly reduced genomes of protist endosymbionts show evolutionary convergence.</title>
        <authorList>
            <person name="George E."/>
            <person name="Husnik F."/>
            <person name="Tashyreva D."/>
            <person name="Prokopchuk G."/>
            <person name="Horak A."/>
            <person name="Kwong W.K."/>
            <person name="Lukes J."/>
            <person name="Keeling P.J."/>
        </authorList>
    </citation>
    <scope>NUCLEOTIDE SEQUENCE [LARGE SCALE GENOMIC DNA]</scope>
    <source>
        <strain evidence="12">1621</strain>
    </source>
</reference>
<evidence type="ECO:0000256" key="9">
    <source>
        <dbReference type="RuleBase" id="RU004481"/>
    </source>
</evidence>
<dbReference type="InterPro" id="IPR027417">
    <property type="entry name" value="P-loop_NTPase"/>
</dbReference>
<keyword evidence="3 8" id="KW-0690">Ribosome biogenesis</keyword>
<dbReference type="KEGG" id="snay:FZC37_01345"/>
<dbReference type="InterPro" id="IPR006073">
    <property type="entry name" value="GTP-bd"/>
</dbReference>
<evidence type="ECO:0000256" key="8">
    <source>
        <dbReference type="HAMAP-Rule" id="MF_00195"/>
    </source>
</evidence>
<evidence type="ECO:0000313" key="12">
    <source>
        <dbReference type="EMBL" id="QEK39580.1"/>
    </source>
</evidence>
<comment type="subunit">
    <text evidence="8">Associates with the 50S ribosomal subunit.</text>
</comment>
<feature type="binding site" evidence="8">
    <location>
        <begin position="288"/>
        <end position="291"/>
    </location>
    <ligand>
        <name>GTP</name>
        <dbReference type="ChEBI" id="CHEBI:37565"/>
        <label>2</label>
    </ligand>
</feature>
<dbReference type="Pfam" id="PF14714">
    <property type="entry name" value="KH_dom-like"/>
    <property type="match status" value="1"/>
</dbReference>
<gene>
    <name evidence="8 12" type="primary">der</name>
    <name evidence="12" type="ORF">FZC37_01345</name>
</gene>
<feature type="binding site" evidence="8">
    <location>
        <begin position="8"/>
        <end position="15"/>
    </location>
    <ligand>
        <name>GTP</name>
        <dbReference type="ChEBI" id="CHEBI:37565"/>
        <label>1</label>
    </ligand>
</feature>
<dbReference type="HAMAP" id="MF_00195">
    <property type="entry name" value="GTPase_Der"/>
    <property type="match status" value="1"/>
</dbReference>
<dbReference type="InterPro" id="IPR015946">
    <property type="entry name" value="KH_dom-like_a/b"/>
</dbReference>
<dbReference type="Gene3D" id="3.30.300.20">
    <property type="match status" value="1"/>
</dbReference>
<dbReference type="Pfam" id="PF01926">
    <property type="entry name" value="MMR_HSR1"/>
    <property type="match status" value="2"/>
</dbReference>
<evidence type="ECO:0000256" key="5">
    <source>
        <dbReference type="ARBA" id="ARBA00022741"/>
    </source>
</evidence>
<feature type="binding site" evidence="8">
    <location>
        <begin position="115"/>
        <end position="118"/>
    </location>
    <ligand>
        <name>GTP</name>
        <dbReference type="ChEBI" id="CHEBI:37565"/>
        <label>1</label>
    </ligand>
</feature>
<dbReference type="NCBIfam" id="TIGR00231">
    <property type="entry name" value="small_GTP"/>
    <property type="match status" value="2"/>
</dbReference>
<evidence type="ECO:0000256" key="7">
    <source>
        <dbReference type="ARBA" id="ARBA00032345"/>
    </source>
</evidence>
<accession>A0A5C0UIK2</accession>
<dbReference type="SUPFAM" id="SSF52540">
    <property type="entry name" value="P-loop containing nucleoside triphosphate hydrolases"/>
    <property type="match status" value="2"/>
</dbReference>
<proteinExistence type="inferred from homology"/>
<evidence type="ECO:0000256" key="2">
    <source>
        <dbReference type="ARBA" id="ARBA00020953"/>
    </source>
</evidence>